<evidence type="ECO:0000256" key="6">
    <source>
        <dbReference type="PROSITE-ProRule" id="PRU00221"/>
    </source>
</evidence>
<dbReference type="FunFam" id="2.130.10.10:FF:000446">
    <property type="entry name" value="protein ANTHESIS POMOTING FACTOR 1 isoform X1"/>
    <property type="match status" value="1"/>
</dbReference>
<evidence type="ECO:0000256" key="1">
    <source>
        <dbReference type="ARBA" id="ARBA00004123"/>
    </source>
</evidence>
<dbReference type="SUPFAM" id="SSF50978">
    <property type="entry name" value="WD40 repeat-like"/>
    <property type="match status" value="1"/>
</dbReference>
<reference evidence="9 10" key="1">
    <citation type="journal article" date="2013" name="Genome Biol.">
        <title>The genome sequence of the most widely cultivated cacao type and its use to identify candidate genes regulating pod color.</title>
        <authorList>
            <person name="Motamayor J.C."/>
            <person name="Mockaitis K."/>
            <person name="Schmutz J."/>
            <person name="Haiminen N."/>
            <person name="Iii D.L."/>
            <person name="Cornejo O."/>
            <person name="Findley S.D."/>
            <person name="Zheng P."/>
            <person name="Utro F."/>
            <person name="Royaert S."/>
            <person name="Saski C."/>
            <person name="Jenkins J."/>
            <person name="Podicheti R."/>
            <person name="Zhao M."/>
            <person name="Scheffler B.E."/>
            <person name="Stack J.C."/>
            <person name="Feltus F.A."/>
            <person name="Mustiga G.M."/>
            <person name="Amores F."/>
            <person name="Phillips W."/>
            <person name="Marelli J.P."/>
            <person name="May G.D."/>
            <person name="Shapiro H."/>
            <person name="Ma J."/>
            <person name="Bustamante C.D."/>
            <person name="Schnell R.J."/>
            <person name="Main D."/>
            <person name="Gilbert D."/>
            <person name="Parida L."/>
            <person name="Kuhn D.N."/>
        </authorList>
    </citation>
    <scope>NUCLEOTIDE SEQUENCE [LARGE SCALE GENOMIC DNA]</scope>
    <source>
        <strain evidence="10">cv. Matina 1-6</strain>
    </source>
</reference>
<sequence length="787" mass="88939">MEREEGGVIVVGRAEIDTRAPFRSVKEAVMLFGEKVLVGEIYASKIKEMKALAGANGQSQSKLAALTTELEETKQSLQKAREEGNLMSYRIKTLREELELTKKELQQLKAREFDQKQRFDPDMEDFKFMENATKIGIMTQDEEPEEFQKKRYVKFASPPSLAQVIVNREEKLERQAPVKKVRRKSLIPVIGWLFYKKKGSQEDDQSLKANQYLFVLFYDREFRRIEEHFMSYSNEVKQMVLDGRPSLSKANNQGMEKKTRGSLKKMKSSTLCMPRFKGSNKNKRLSPMTLLERFREAVLRLIMLSALTKTSHHHTGSSTAPRKYYPADAHHSEAVADCIEFIKKKASRVENRDSSASSSNMDATGEVVMPVPSQKSKSHLKKLLDFVRSLVIEEGPPDVGNSFSSLSVRTHTVVFTAHRHSSRAFSISSTQKIGKSSVTEADKNGPQPEREEKVSLDLTEEILQSMEIGMVFKDYSGRISSMDFHRTSNYLVTASEDESIRLYDVSSATCLKTINSKKYGVDLVCFTSHPTTVIYSSKNGWDESLRHLSLHDNKYLRYFKGHHNRVVSLSLCSRNECFISGSLDRTVLLWDQRAEKCQGLLRVQGRPAIAYDDQGLVFAVAFGGYIRMFDARKFEKGPFEIFSVGGDVSDANVVKFSNDGRLMLLTTMNGRIHVLDSFRGTLLSTYNVKPVSSNSTLEASFSPEGMFVISGSGDGRAYAWSVRSGKEVASWMMNGETSVLNWNWMSTDTEPPVIKWAPGNLMFVTGSTELSFWIPDLSKLAAYVGRK</sequence>
<keyword evidence="3 6" id="KW-0853">WD repeat</keyword>
<dbReference type="InterPro" id="IPR001680">
    <property type="entry name" value="WD40_rpt"/>
</dbReference>
<dbReference type="EMBL" id="CM001879">
    <property type="protein sequence ID" value="EOX90864.1"/>
    <property type="molecule type" value="Genomic_DNA"/>
</dbReference>
<evidence type="ECO:0000313" key="9">
    <source>
        <dbReference type="EMBL" id="EOX90864.1"/>
    </source>
</evidence>
<dbReference type="eggNOG" id="KOG1446">
    <property type="taxonomic scope" value="Eukaryota"/>
</dbReference>
<dbReference type="InterPro" id="IPR015943">
    <property type="entry name" value="WD40/YVTN_repeat-like_dom_sf"/>
</dbReference>
<comment type="similarity">
    <text evidence="2">Belongs to the WD repeat SWD2 family.</text>
</comment>
<dbReference type="STRING" id="3641.A0A061DFB2"/>
<dbReference type="Gramene" id="EOX90864">
    <property type="protein sequence ID" value="EOX90864"/>
    <property type="gene ID" value="TCM_000214"/>
</dbReference>
<evidence type="ECO:0000256" key="7">
    <source>
        <dbReference type="SAM" id="Coils"/>
    </source>
</evidence>
<dbReference type="Gene3D" id="2.130.10.10">
    <property type="entry name" value="YVTN repeat-like/Quinoprotein amine dehydrogenase"/>
    <property type="match status" value="1"/>
</dbReference>
<proteinExistence type="inferred from homology"/>
<dbReference type="InterPro" id="IPR037867">
    <property type="entry name" value="Swd2/WDR82"/>
</dbReference>
<feature type="coiled-coil region" evidence="7">
    <location>
        <begin position="63"/>
        <end position="115"/>
    </location>
</feature>
<protein>
    <submittedName>
        <fullName evidence="9">Transducin/WD40 repeat-like superfamily protein</fullName>
    </submittedName>
</protein>
<evidence type="ECO:0000256" key="4">
    <source>
        <dbReference type="ARBA" id="ARBA00022737"/>
    </source>
</evidence>
<evidence type="ECO:0000256" key="2">
    <source>
        <dbReference type="ARBA" id="ARBA00005616"/>
    </source>
</evidence>
<feature type="region of interest" description="Disordered" evidence="8">
    <location>
        <begin position="245"/>
        <end position="264"/>
    </location>
</feature>
<feature type="repeat" description="WD" evidence="6">
    <location>
        <begin position="472"/>
        <end position="513"/>
    </location>
</feature>
<keyword evidence="5" id="KW-0539">Nucleus</keyword>
<keyword evidence="4" id="KW-0677">Repeat</keyword>
<dbReference type="PANTHER" id="PTHR19861">
    <property type="entry name" value="WD40 REPEAT PROTEIN SWD2"/>
    <property type="match status" value="1"/>
</dbReference>
<dbReference type="OMA" id="FRRIEEH"/>
<dbReference type="AlphaFoldDB" id="A0A061DFB2"/>
<dbReference type="PANTHER" id="PTHR19861:SF0">
    <property type="entry name" value="WD REPEAT-CONTAINING PROTEIN 82"/>
    <property type="match status" value="1"/>
</dbReference>
<dbReference type="Proteomes" id="UP000026915">
    <property type="component" value="Chromosome 1"/>
</dbReference>
<dbReference type="SMART" id="SM00320">
    <property type="entry name" value="WD40"/>
    <property type="match status" value="4"/>
</dbReference>
<accession>A0A061DFB2</accession>
<feature type="repeat" description="WD" evidence="6">
    <location>
        <begin position="700"/>
        <end position="730"/>
    </location>
</feature>
<dbReference type="GO" id="GO:0003682">
    <property type="term" value="F:chromatin binding"/>
    <property type="evidence" value="ECO:0000318"/>
    <property type="project" value="GO_Central"/>
</dbReference>
<name>A0A061DFB2_THECC</name>
<evidence type="ECO:0000256" key="3">
    <source>
        <dbReference type="ARBA" id="ARBA00022574"/>
    </source>
</evidence>
<dbReference type="PROSITE" id="PS50082">
    <property type="entry name" value="WD_REPEATS_2"/>
    <property type="match status" value="3"/>
</dbReference>
<feature type="repeat" description="WD" evidence="6">
    <location>
        <begin position="559"/>
        <end position="591"/>
    </location>
</feature>
<dbReference type="Pfam" id="PF00400">
    <property type="entry name" value="WD40"/>
    <property type="match status" value="3"/>
</dbReference>
<organism evidence="9 10">
    <name type="scientific">Theobroma cacao</name>
    <name type="common">Cacao</name>
    <name type="synonym">Cocoa</name>
    <dbReference type="NCBI Taxonomy" id="3641"/>
    <lineage>
        <taxon>Eukaryota</taxon>
        <taxon>Viridiplantae</taxon>
        <taxon>Streptophyta</taxon>
        <taxon>Embryophyta</taxon>
        <taxon>Tracheophyta</taxon>
        <taxon>Spermatophyta</taxon>
        <taxon>Magnoliopsida</taxon>
        <taxon>eudicotyledons</taxon>
        <taxon>Gunneridae</taxon>
        <taxon>Pentapetalae</taxon>
        <taxon>rosids</taxon>
        <taxon>malvids</taxon>
        <taxon>Malvales</taxon>
        <taxon>Malvaceae</taxon>
        <taxon>Byttnerioideae</taxon>
        <taxon>Theobroma</taxon>
    </lineage>
</organism>
<evidence type="ECO:0000256" key="5">
    <source>
        <dbReference type="ARBA" id="ARBA00023242"/>
    </source>
</evidence>
<evidence type="ECO:0000256" key="8">
    <source>
        <dbReference type="SAM" id="MobiDB-lite"/>
    </source>
</evidence>
<dbReference type="GO" id="GO:0016070">
    <property type="term" value="P:RNA metabolic process"/>
    <property type="evidence" value="ECO:0007669"/>
    <property type="project" value="UniProtKB-ARBA"/>
</dbReference>
<dbReference type="InterPro" id="IPR036322">
    <property type="entry name" value="WD40_repeat_dom_sf"/>
</dbReference>
<gene>
    <name evidence="9" type="ORF">TCM_000214</name>
</gene>
<dbReference type="GO" id="GO:0048188">
    <property type="term" value="C:Set1C/COMPASS complex"/>
    <property type="evidence" value="ECO:0000318"/>
    <property type="project" value="GO_Central"/>
</dbReference>
<evidence type="ECO:0000313" key="10">
    <source>
        <dbReference type="Proteomes" id="UP000026915"/>
    </source>
</evidence>
<keyword evidence="7" id="KW-0175">Coiled coil</keyword>
<dbReference type="InParanoid" id="A0A061DFB2"/>
<keyword evidence="10" id="KW-1185">Reference proteome</keyword>
<comment type="subcellular location">
    <subcellularLocation>
        <location evidence="1">Nucleus</location>
    </subcellularLocation>
</comment>
<dbReference type="HOGENOM" id="CLU_356578_0_0_1"/>
<dbReference type="PROSITE" id="PS50294">
    <property type="entry name" value="WD_REPEATS_REGION"/>
    <property type="match status" value="2"/>
</dbReference>